<evidence type="ECO:0000313" key="2">
    <source>
        <dbReference type="EMBL" id="MBT1710455.1"/>
    </source>
</evidence>
<organism evidence="2 3">
    <name type="scientific">Dawidia cretensis</name>
    <dbReference type="NCBI Taxonomy" id="2782350"/>
    <lineage>
        <taxon>Bacteria</taxon>
        <taxon>Pseudomonadati</taxon>
        <taxon>Bacteroidota</taxon>
        <taxon>Cytophagia</taxon>
        <taxon>Cytophagales</taxon>
        <taxon>Chryseotaleaceae</taxon>
        <taxon>Dawidia</taxon>
    </lineage>
</organism>
<gene>
    <name evidence="2" type="ORF">KK062_19580</name>
</gene>
<dbReference type="PROSITE" id="PS51257">
    <property type="entry name" value="PROKAR_LIPOPROTEIN"/>
    <property type="match status" value="1"/>
</dbReference>
<name>A0AAP2E0E0_9BACT</name>
<dbReference type="Proteomes" id="UP001319080">
    <property type="component" value="Unassembled WGS sequence"/>
</dbReference>
<reference evidence="2 3" key="1">
    <citation type="submission" date="2021-05" db="EMBL/GenBank/DDBJ databases">
        <title>A Polyphasic approach of four new species of the genus Ohtaekwangia: Ohtaekwangia histidinii sp. nov., Ohtaekwangia cretensis sp. nov., Ohtaekwangia indiensis sp. nov., Ohtaekwangia reichenbachii sp. nov. from diverse environment.</title>
        <authorList>
            <person name="Octaviana S."/>
        </authorList>
    </citation>
    <scope>NUCLEOTIDE SEQUENCE [LARGE SCALE GENOMIC DNA]</scope>
    <source>
        <strain evidence="2 3">PWU5</strain>
    </source>
</reference>
<accession>A0AAP2E0E0</accession>
<protein>
    <submittedName>
        <fullName evidence="2">DUF4266 domain-containing protein</fullName>
    </submittedName>
</protein>
<evidence type="ECO:0000313" key="3">
    <source>
        <dbReference type="Proteomes" id="UP001319080"/>
    </source>
</evidence>
<keyword evidence="3" id="KW-1185">Reference proteome</keyword>
<evidence type="ECO:0000259" key="1">
    <source>
        <dbReference type="Pfam" id="PF14086"/>
    </source>
</evidence>
<sequence length="69" mass="7368">MKRLLYCLSLGVTLLACESVKPYQRAYLNDHEMQPGQPGARGMEENVQAYREGATGGGSTKNSGGCGCN</sequence>
<dbReference type="EMBL" id="JAHESE010000022">
    <property type="protein sequence ID" value="MBT1710455.1"/>
    <property type="molecule type" value="Genomic_DNA"/>
</dbReference>
<dbReference type="InterPro" id="IPR025362">
    <property type="entry name" value="DUF4266"/>
</dbReference>
<dbReference type="AlphaFoldDB" id="A0AAP2E0E0"/>
<comment type="caution">
    <text evidence="2">The sequence shown here is derived from an EMBL/GenBank/DDBJ whole genome shotgun (WGS) entry which is preliminary data.</text>
</comment>
<proteinExistence type="predicted"/>
<dbReference type="Pfam" id="PF14086">
    <property type="entry name" value="DUF4266"/>
    <property type="match status" value="1"/>
</dbReference>
<dbReference type="RefSeq" id="WP_254086027.1">
    <property type="nucleotide sequence ID" value="NZ_JAHESE010000022.1"/>
</dbReference>
<feature type="domain" description="DUF4266" evidence="1">
    <location>
        <begin position="20"/>
        <end position="69"/>
    </location>
</feature>